<protein>
    <submittedName>
        <fullName evidence="5">Helix-turn-helix transcriptional regulator</fullName>
    </submittedName>
</protein>
<evidence type="ECO:0000313" key="5">
    <source>
        <dbReference type="EMBL" id="MBL4934511.1"/>
    </source>
</evidence>
<dbReference type="RefSeq" id="WP_202747143.1">
    <property type="nucleotide sequence ID" value="NZ_JAESWC010000001.1"/>
</dbReference>
<evidence type="ECO:0000256" key="1">
    <source>
        <dbReference type="ARBA" id="ARBA00023015"/>
    </source>
</evidence>
<gene>
    <name evidence="5" type="ORF">JK636_01920</name>
</gene>
<feature type="domain" description="HTH araC/xylS-type" evidence="4">
    <location>
        <begin position="7"/>
        <end position="105"/>
    </location>
</feature>
<dbReference type="InterPro" id="IPR018060">
    <property type="entry name" value="HTH_AraC"/>
</dbReference>
<dbReference type="SUPFAM" id="SSF46689">
    <property type="entry name" value="Homeodomain-like"/>
    <property type="match status" value="2"/>
</dbReference>
<comment type="caution">
    <text evidence="5">The sequence shown here is derived from an EMBL/GenBank/DDBJ whole genome shotgun (WGS) entry which is preliminary data.</text>
</comment>
<dbReference type="EMBL" id="JAESWC010000001">
    <property type="protein sequence ID" value="MBL4934511.1"/>
    <property type="molecule type" value="Genomic_DNA"/>
</dbReference>
<keyword evidence="1" id="KW-0805">Transcription regulation</keyword>
<dbReference type="InterPro" id="IPR009057">
    <property type="entry name" value="Homeodomain-like_sf"/>
</dbReference>
<dbReference type="Gene3D" id="1.10.10.60">
    <property type="entry name" value="Homeodomain-like"/>
    <property type="match status" value="2"/>
</dbReference>
<reference evidence="5 6" key="1">
    <citation type="submission" date="2021-01" db="EMBL/GenBank/DDBJ databases">
        <title>Genome public.</title>
        <authorList>
            <person name="Liu C."/>
            <person name="Sun Q."/>
        </authorList>
    </citation>
    <scope>NUCLEOTIDE SEQUENCE [LARGE SCALE GENOMIC DNA]</scope>
    <source>
        <strain evidence="5 6">YIM B02515</strain>
    </source>
</reference>
<evidence type="ECO:0000256" key="2">
    <source>
        <dbReference type="ARBA" id="ARBA00023125"/>
    </source>
</evidence>
<accession>A0ABS1T5H7</accession>
<keyword evidence="6" id="KW-1185">Reference proteome</keyword>
<proteinExistence type="predicted"/>
<dbReference type="Proteomes" id="UP000632377">
    <property type="component" value="Unassembled WGS sequence"/>
</dbReference>
<dbReference type="Pfam" id="PF12833">
    <property type="entry name" value="HTH_18"/>
    <property type="match status" value="1"/>
</dbReference>
<sequence length="370" mass="43407">MRKTNIQDIIIYIEDNITHEISLNDIAKIVNYSPYYCSACFRNYIGTSIKSYILKRRLQRAAEDLCLNQLRVIDIAYKYCYSSQEAFSRAFLGSYGISPYEYRKKQLPISKYYAKNSSNCGNNKDGCSMKNEVIYNIQEEISEKYQANVLHILNGSCMMDEFEKNRWVNEKFTYIPFNEAMCWGEADEEIFSDSFIEKRVQSLNTTIEQYRSIVLNPLEPLLKNRFDTIVLWFGDDMFCQINMLTILGYLEQCNFEGDVLFCMTNEITDEMLPDAYEVDIKGSLQKYKSIVCKKEMTTEKLMPVMYQAVSLYLNYRSKNSEINRYIMKNISKENSELVVDLLKTFPQYGLGDLQYEMLIKNLRIDSCTLE</sequence>
<keyword evidence="2" id="KW-0238">DNA-binding</keyword>
<dbReference type="InterPro" id="IPR050959">
    <property type="entry name" value="MarA-like"/>
</dbReference>
<dbReference type="SMART" id="SM00342">
    <property type="entry name" value="HTH_ARAC"/>
    <property type="match status" value="1"/>
</dbReference>
<evidence type="ECO:0000259" key="4">
    <source>
        <dbReference type="PROSITE" id="PS01124"/>
    </source>
</evidence>
<dbReference type="PROSITE" id="PS01124">
    <property type="entry name" value="HTH_ARAC_FAMILY_2"/>
    <property type="match status" value="1"/>
</dbReference>
<organism evidence="5 6">
    <name type="scientific">Clostridium rhizosphaerae</name>
    <dbReference type="NCBI Taxonomy" id="2803861"/>
    <lineage>
        <taxon>Bacteria</taxon>
        <taxon>Bacillati</taxon>
        <taxon>Bacillota</taxon>
        <taxon>Clostridia</taxon>
        <taxon>Eubacteriales</taxon>
        <taxon>Clostridiaceae</taxon>
        <taxon>Clostridium</taxon>
    </lineage>
</organism>
<evidence type="ECO:0000313" key="6">
    <source>
        <dbReference type="Proteomes" id="UP000632377"/>
    </source>
</evidence>
<keyword evidence="3" id="KW-0804">Transcription</keyword>
<dbReference type="PANTHER" id="PTHR47504">
    <property type="entry name" value="RIGHT ORIGIN-BINDING PROTEIN"/>
    <property type="match status" value="1"/>
</dbReference>
<evidence type="ECO:0000256" key="3">
    <source>
        <dbReference type="ARBA" id="ARBA00023163"/>
    </source>
</evidence>
<name>A0ABS1T5H7_9CLOT</name>
<dbReference type="PANTHER" id="PTHR47504:SF6">
    <property type="entry name" value="ARAC-FAMILY TRANSCRIPTIONAL REGULATOR"/>
    <property type="match status" value="1"/>
</dbReference>